<keyword evidence="3" id="KW-1185">Reference proteome</keyword>
<organism evidence="2 3">
    <name type="scientific">Endocarpon pusillum</name>
    <dbReference type="NCBI Taxonomy" id="364733"/>
    <lineage>
        <taxon>Eukaryota</taxon>
        <taxon>Fungi</taxon>
        <taxon>Dikarya</taxon>
        <taxon>Ascomycota</taxon>
        <taxon>Pezizomycotina</taxon>
        <taxon>Eurotiomycetes</taxon>
        <taxon>Chaetothyriomycetidae</taxon>
        <taxon>Verrucariales</taxon>
        <taxon>Verrucariaceae</taxon>
        <taxon>Endocarpon</taxon>
    </lineage>
</organism>
<feature type="region of interest" description="Disordered" evidence="1">
    <location>
        <begin position="238"/>
        <end position="276"/>
    </location>
</feature>
<gene>
    <name evidence="2" type="ORF">GJ744_007248</name>
</gene>
<feature type="region of interest" description="Disordered" evidence="1">
    <location>
        <begin position="162"/>
        <end position="213"/>
    </location>
</feature>
<dbReference type="OrthoDB" id="10423103at2759"/>
<feature type="compositionally biased region" description="Basic residues" evidence="1">
    <location>
        <begin position="81"/>
        <end position="93"/>
    </location>
</feature>
<comment type="caution">
    <text evidence="2">The sequence shown here is derived from an EMBL/GenBank/DDBJ whole genome shotgun (WGS) entry which is preliminary data.</text>
</comment>
<feature type="compositionally biased region" description="Low complexity" evidence="1">
    <location>
        <begin position="241"/>
        <end position="253"/>
    </location>
</feature>
<evidence type="ECO:0000256" key="1">
    <source>
        <dbReference type="SAM" id="MobiDB-lite"/>
    </source>
</evidence>
<reference evidence="2" key="1">
    <citation type="submission" date="2020-02" db="EMBL/GenBank/DDBJ databases">
        <authorList>
            <person name="Palmer J.M."/>
        </authorList>
    </citation>
    <scope>NUCLEOTIDE SEQUENCE</scope>
    <source>
        <strain evidence="2">EPUS1.4</strain>
        <tissue evidence="2">Thallus</tissue>
    </source>
</reference>
<proteinExistence type="predicted"/>
<feature type="region of interest" description="Disordered" evidence="1">
    <location>
        <begin position="52"/>
        <end position="93"/>
    </location>
</feature>
<dbReference type="AlphaFoldDB" id="A0A8H7E491"/>
<name>A0A8H7E491_9EURO</name>
<evidence type="ECO:0000313" key="3">
    <source>
        <dbReference type="Proteomes" id="UP000606974"/>
    </source>
</evidence>
<evidence type="ECO:0000313" key="2">
    <source>
        <dbReference type="EMBL" id="KAF7509934.1"/>
    </source>
</evidence>
<sequence length="276" mass="29833">MPTSHHCPICPNGIFKTSCANKGHMWYCRTHECWVRRDWNCVKCENVARAAKRREEAGEAEEAKKRAEAKAEEEEINNGTRRAKGSTVKRKVKGSVPKALGSYTSCEGPPARGQTSPVAKIRKHIASTFAPKPPTHTTDFLKPEPDLVTLEWVSEENPLCARARSAPPTRQDSSDMRAAPSSLDPVNASDTMNVKNPTAEDIPKQPKPSRKLRHFSSRATIAGAGRAVFGSQVSEASIAIRPSTPTQTRPTTAGGDGGSYSTGDGQPGTKGLCMLL</sequence>
<feature type="compositionally biased region" description="Basic and acidic residues" evidence="1">
    <location>
        <begin position="53"/>
        <end position="70"/>
    </location>
</feature>
<feature type="compositionally biased region" description="Gly residues" evidence="1">
    <location>
        <begin position="254"/>
        <end position="268"/>
    </location>
</feature>
<accession>A0A8H7E491</accession>
<dbReference type="Proteomes" id="UP000606974">
    <property type="component" value="Unassembled WGS sequence"/>
</dbReference>
<dbReference type="EMBL" id="JAACFV010000035">
    <property type="protein sequence ID" value="KAF7509934.1"/>
    <property type="molecule type" value="Genomic_DNA"/>
</dbReference>
<protein>
    <submittedName>
        <fullName evidence="2">Uncharacterized protein</fullName>
    </submittedName>
</protein>